<dbReference type="InterPro" id="IPR018962">
    <property type="entry name" value="DUF1995"/>
</dbReference>
<evidence type="ECO:0000313" key="2">
    <source>
        <dbReference type="EMBL" id="JAT71622.1"/>
    </source>
</evidence>
<feature type="domain" description="DUF1995" evidence="1">
    <location>
        <begin position="121"/>
        <end position="327"/>
    </location>
</feature>
<evidence type="ECO:0000259" key="1">
    <source>
        <dbReference type="Pfam" id="PF09353"/>
    </source>
</evidence>
<dbReference type="GO" id="GO:0009507">
    <property type="term" value="C:chloroplast"/>
    <property type="evidence" value="ECO:0007669"/>
    <property type="project" value="TreeGrafter"/>
</dbReference>
<name>A0A1D1ZXF6_AUXPR</name>
<feature type="non-terminal residue" evidence="2">
    <location>
        <position position="1"/>
    </location>
</feature>
<proteinExistence type="predicted"/>
<dbReference type="EMBL" id="GDKF01007000">
    <property type="protein sequence ID" value="JAT71622.1"/>
    <property type="molecule type" value="Transcribed_RNA"/>
</dbReference>
<sequence>EDACKMVATMRDSHYDYHRFMTGRCALVHCSLTCTFPMPVGQSIRTSPPCVGPHGASLSHSFGIRQGLPVKWMASYPTTKPASPPGTIRVHAAHGRLRHVCMAGNSSQQQTASNLDVPVVPASQDEAIEQACDALAARLSGSSSTGFAGLNRIRLSLEIPLADTSPSAQGALVSALISGLTRRGLPRPTPVGCSSSTASLSRGLTLEGALKRPGKGPVLIVAPSAAQAGQVARLLHAWGGGPVLMLNAEWEMEGGGSSSPETRQDLRFDAVYVFMPLNIKALVTRKDGIVMRSAGRAGAPWRILLLAKGKWEPIASMAQRPTSSDIETSLYNYTAATSPLTKGISAVRNLFNKRQ</sequence>
<organism evidence="2">
    <name type="scientific">Auxenochlorella protothecoides</name>
    <name type="common">Green microalga</name>
    <name type="synonym">Chlorella protothecoides</name>
    <dbReference type="NCBI Taxonomy" id="3075"/>
    <lineage>
        <taxon>Eukaryota</taxon>
        <taxon>Viridiplantae</taxon>
        <taxon>Chlorophyta</taxon>
        <taxon>core chlorophytes</taxon>
        <taxon>Trebouxiophyceae</taxon>
        <taxon>Chlorellales</taxon>
        <taxon>Chlorellaceae</taxon>
        <taxon>Auxenochlorella</taxon>
    </lineage>
</organism>
<protein>
    <recommendedName>
        <fullName evidence="1">DUF1995 domain-containing protein</fullName>
    </recommendedName>
</protein>
<dbReference type="PANTHER" id="PTHR36365">
    <property type="entry name" value="OS05G0500400 PROTEIN"/>
    <property type="match status" value="1"/>
</dbReference>
<accession>A0A1D1ZXF6</accession>
<reference evidence="2" key="1">
    <citation type="submission" date="2015-08" db="EMBL/GenBank/DDBJ databases">
        <authorList>
            <person name="Babu N.S."/>
            <person name="Beckwith C.J."/>
            <person name="Beseler K.G."/>
            <person name="Brison A."/>
            <person name="Carone J.V."/>
            <person name="Caskin T.P."/>
            <person name="Diamond M."/>
            <person name="Durham M.E."/>
            <person name="Foxe J.M."/>
            <person name="Go M."/>
            <person name="Henderson B.A."/>
            <person name="Jones I.B."/>
            <person name="McGettigan J.A."/>
            <person name="Micheletti S.J."/>
            <person name="Nasrallah M.E."/>
            <person name="Ortiz D."/>
            <person name="Piller C.R."/>
            <person name="Privatt S.R."/>
            <person name="Schneider S.L."/>
            <person name="Sharp S."/>
            <person name="Smith T.C."/>
            <person name="Stanton J.D."/>
            <person name="Ullery H.E."/>
            <person name="Wilson R.J."/>
            <person name="Serrano M.G."/>
            <person name="Buck G."/>
            <person name="Lee V."/>
            <person name="Wang Y."/>
            <person name="Carvalho R."/>
            <person name="Voegtly L."/>
            <person name="Shi R."/>
            <person name="Duckworth R."/>
            <person name="Johnson A."/>
            <person name="Loviza R."/>
            <person name="Walstead R."/>
            <person name="Shah Z."/>
            <person name="Kiflezghi M."/>
            <person name="Wade K."/>
            <person name="Ball S.L."/>
            <person name="Bradley K.W."/>
            <person name="Asai D.J."/>
            <person name="Bowman C.A."/>
            <person name="Russell D.A."/>
            <person name="Pope W.H."/>
            <person name="Jacobs-Sera D."/>
            <person name="Hendrix R.W."/>
            <person name="Hatfull G.F."/>
        </authorList>
    </citation>
    <scope>NUCLEOTIDE SEQUENCE</scope>
</reference>
<dbReference type="Pfam" id="PF09353">
    <property type="entry name" value="DUF1995"/>
    <property type="match status" value="1"/>
</dbReference>
<gene>
    <name evidence="2" type="ORF">g.788</name>
</gene>
<dbReference type="PANTHER" id="PTHR36365:SF1">
    <property type="entry name" value="OS05G0500400 PROTEIN"/>
    <property type="match status" value="1"/>
</dbReference>
<dbReference type="AlphaFoldDB" id="A0A1D1ZXF6"/>